<dbReference type="EC" id="3.-.-.-" evidence="4"/>
<dbReference type="RefSeq" id="WP_306374079.1">
    <property type="nucleotide sequence ID" value="NZ_JASAYK010000003.1"/>
</dbReference>
<name>A0AAJ6NA14_9PAST</name>
<dbReference type="PANTHER" id="PTHR34216">
    <property type="match status" value="1"/>
</dbReference>
<keyword evidence="2" id="KW-0732">Signal</keyword>
<protein>
    <submittedName>
        <fullName evidence="4">Polysaccharide deacetylase family protein</fullName>
        <ecNumber evidence="4">3.-.-.-</ecNumber>
    </submittedName>
</protein>
<dbReference type="Gene3D" id="3.20.20.370">
    <property type="entry name" value="Glycoside hydrolase/deacetylase"/>
    <property type="match status" value="1"/>
</dbReference>
<dbReference type="SUPFAM" id="SSF88713">
    <property type="entry name" value="Glycoside hydrolase/deacetylase"/>
    <property type="match status" value="1"/>
</dbReference>
<reference evidence="4" key="1">
    <citation type="journal article" date="2023" name="Front. Microbiol.">
        <title>Phylogeography and host specificity of Pasteurellaceae pathogenic to sea-farmed fish in the north-east Atlantic.</title>
        <authorList>
            <person name="Gulla S."/>
            <person name="Colquhoun D.J."/>
            <person name="Olsen A.B."/>
            <person name="Spilsberg B."/>
            <person name="Lagesen K."/>
            <person name="Aakesson C.P."/>
            <person name="Strom S."/>
            <person name="Manji F."/>
            <person name="Birkbeck T.H."/>
            <person name="Nilsen H.K."/>
        </authorList>
    </citation>
    <scope>NUCLEOTIDE SEQUENCE</scope>
    <source>
        <strain evidence="4">TW16_20</strain>
    </source>
</reference>
<comment type="caution">
    <text evidence="4">The sequence shown here is derived from an EMBL/GenBank/DDBJ whole genome shotgun (WGS) entry which is preliminary data.</text>
</comment>
<dbReference type="GO" id="GO:0016810">
    <property type="term" value="F:hydrolase activity, acting on carbon-nitrogen (but not peptide) bonds"/>
    <property type="evidence" value="ECO:0007669"/>
    <property type="project" value="InterPro"/>
</dbReference>
<evidence type="ECO:0000313" key="4">
    <source>
        <dbReference type="EMBL" id="MDP8172987.1"/>
    </source>
</evidence>
<keyword evidence="4" id="KW-0378">Hydrolase</keyword>
<dbReference type="Pfam" id="PF01522">
    <property type="entry name" value="Polysacc_deac_1"/>
    <property type="match status" value="1"/>
</dbReference>
<evidence type="ECO:0000259" key="3">
    <source>
        <dbReference type="PROSITE" id="PS51677"/>
    </source>
</evidence>
<evidence type="ECO:0000313" key="5">
    <source>
        <dbReference type="Proteomes" id="UP001236239"/>
    </source>
</evidence>
<dbReference type="InterPro" id="IPR051398">
    <property type="entry name" value="Polysacch_Deacetylase"/>
</dbReference>
<proteinExistence type="predicted"/>
<dbReference type="GO" id="GO:0005576">
    <property type="term" value="C:extracellular region"/>
    <property type="evidence" value="ECO:0007669"/>
    <property type="project" value="UniProtKB-SubCell"/>
</dbReference>
<feature type="domain" description="NodB homology" evidence="3">
    <location>
        <begin position="110"/>
        <end position="291"/>
    </location>
</feature>
<dbReference type="CDD" id="cd10918">
    <property type="entry name" value="CE4_NodB_like_5s_6s"/>
    <property type="match status" value="1"/>
</dbReference>
<organism evidence="4 5">
    <name type="scientific">Phocoenobacter skyensis</name>
    <dbReference type="NCBI Taxonomy" id="97481"/>
    <lineage>
        <taxon>Bacteria</taxon>
        <taxon>Pseudomonadati</taxon>
        <taxon>Pseudomonadota</taxon>
        <taxon>Gammaproteobacteria</taxon>
        <taxon>Pasteurellales</taxon>
        <taxon>Pasteurellaceae</taxon>
        <taxon>Phocoenobacter</taxon>
    </lineage>
</organism>
<dbReference type="EMBL" id="JASAYQ010000009">
    <property type="protein sequence ID" value="MDP8172987.1"/>
    <property type="molecule type" value="Genomic_DNA"/>
</dbReference>
<evidence type="ECO:0000256" key="1">
    <source>
        <dbReference type="ARBA" id="ARBA00004613"/>
    </source>
</evidence>
<dbReference type="Proteomes" id="UP001236239">
    <property type="component" value="Unassembled WGS sequence"/>
</dbReference>
<comment type="subcellular location">
    <subcellularLocation>
        <location evidence="1">Secreted</location>
    </subcellularLocation>
</comment>
<dbReference type="GO" id="GO:0005975">
    <property type="term" value="P:carbohydrate metabolic process"/>
    <property type="evidence" value="ECO:0007669"/>
    <property type="project" value="InterPro"/>
</dbReference>
<gene>
    <name evidence="4" type="ORF">QJU93_06420</name>
</gene>
<sequence length="291" mass="33646">MKTKILNLAYSIILFLQLDKIVRFLTRNKVTIISYHNPSVEVFAKHIQYLSRYYNFISLDEFMTAKKDKIVNTLPKNTMIVTLDDGHKKNAELFGICEKYQVKPTIYCCSNIVGTKHHYWWSSIPTSELEYYKHLDNKKRITQLEKKYGYSINKDHKDDDGLSLADLQRLMKIGGIVGGHTRNHPILSKCDDNELEDEIIFSKMELEQKIGEKIRHFAYPNGTYTTQTLNYIERAGYTSARTTLSGWNSQKTNNYELKVLGISDTASLEKLRVTLTGILGMVIGVFFNNNY</sequence>
<dbReference type="AlphaFoldDB" id="A0AAJ6NA14"/>
<dbReference type="PANTHER" id="PTHR34216:SF3">
    <property type="entry name" value="POLY-BETA-1,6-N-ACETYL-D-GLUCOSAMINE N-DEACETYLASE"/>
    <property type="match status" value="1"/>
</dbReference>
<dbReference type="PROSITE" id="PS51677">
    <property type="entry name" value="NODB"/>
    <property type="match status" value="1"/>
</dbReference>
<evidence type="ECO:0000256" key="2">
    <source>
        <dbReference type="ARBA" id="ARBA00022729"/>
    </source>
</evidence>
<accession>A0AAJ6NA14</accession>
<dbReference type="InterPro" id="IPR011330">
    <property type="entry name" value="Glyco_hydro/deAcase_b/a-brl"/>
</dbReference>
<dbReference type="InterPro" id="IPR002509">
    <property type="entry name" value="NODB_dom"/>
</dbReference>